<dbReference type="NCBIfam" id="TIGR01550">
    <property type="entry name" value="DOC_P1"/>
    <property type="match status" value="1"/>
</dbReference>
<gene>
    <name evidence="2" type="ORF">BST14_26420</name>
</gene>
<dbReference type="Gene3D" id="1.20.120.1870">
    <property type="entry name" value="Fic/DOC protein, Fido domain"/>
    <property type="match status" value="1"/>
</dbReference>
<keyword evidence="3" id="KW-1185">Reference proteome</keyword>
<feature type="domain" description="Fido" evidence="1">
    <location>
        <begin position="5"/>
        <end position="121"/>
    </location>
</feature>
<dbReference type="InterPro" id="IPR036597">
    <property type="entry name" value="Fido-like_dom_sf"/>
</dbReference>
<sequence>MSFCLPPEEVIETNRRITEHLHAVTGRADLEGALARPNHGWGGTLFYPTLLQRAGALLDGLVHAHAFFEGNKRTAWISTVIYMEAFGAYLRKLPDPEVEEFVVDVANHVVGPAGITDWLVARLSA</sequence>
<dbReference type="InterPro" id="IPR003812">
    <property type="entry name" value="Fido"/>
</dbReference>
<dbReference type="Pfam" id="PF02661">
    <property type="entry name" value="Fic"/>
    <property type="match status" value="1"/>
</dbReference>
<dbReference type="PROSITE" id="PS51459">
    <property type="entry name" value="FIDO"/>
    <property type="match status" value="1"/>
</dbReference>
<dbReference type="SUPFAM" id="SSF140931">
    <property type="entry name" value="Fic-like"/>
    <property type="match status" value="1"/>
</dbReference>
<accession>A0A1W9Z653</accession>
<dbReference type="InterPro" id="IPR006440">
    <property type="entry name" value="Doc"/>
</dbReference>
<dbReference type="InterPro" id="IPR053737">
    <property type="entry name" value="Type_II_TA_Toxin"/>
</dbReference>
<evidence type="ECO:0000259" key="1">
    <source>
        <dbReference type="PROSITE" id="PS51459"/>
    </source>
</evidence>
<evidence type="ECO:0000313" key="3">
    <source>
        <dbReference type="Proteomes" id="UP000192707"/>
    </source>
</evidence>
<comment type="caution">
    <text evidence="2">The sequence shown here is derived from an EMBL/GenBank/DDBJ whole genome shotgun (WGS) entry which is preliminary data.</text>
</comment>
<dbReference type="EMBL" id="MVHG01000125">
    <property type="protein sequence ID" value="ORA07759.1"/>
    <property type="molecule type" value="Genomic_DNA"/>
</dbReference>
<dbReference type="GO" id="GO:0016301">
    <property type="term" value="F:kinase activity"/>
    <property type="evidence" value="ECO:0007669"/>
    <property type="project" value="InterPro"/>
</dbReference>
<evidence type="ECO:0000313" key="2">
    <source>
        <dbReference type="EMBL" id="ORA07759.1"/>
    </source>
</evidence>
<reference evidence="2 3" key="1">
    <citation type="submission" date="2016-12" db="EMBL/GenBank/DDBJ databases">
        <title>The new phylogeny of genus Mycobacterium.</title>
        <authorList>
            <person name="Tortoli E."/>
            <person name="Trovato A."/>
            <person name="Cirillo D.M."/>
        </authorList>
    </citation>
    <scope>NUCLEOTIDE SEQUENCE [LARGE SCALE GENOMIC DNA]</scope>
    <source>
        <strain evidence="2 3">DSM 45069</strain>
    </source>
</reference>
<protein>
    <recommendedName>
        <fullName evidence="1">Fido domain-containing protein</fullName>
    </recommendedName>
</protein>
<dbReference type="AlphaFoldDB" id="A0A1W9Z653"/>
<proteinExistence type="predicted"/>
<name>A0A1W9Z653_MYCAI</name>
<organism evidence="2 3">
    <name type="scientific">Mycobacterium arosiense ATCC BAA-1401 = DSM 45069</name>
    <dbReference type="NCBI Taxonomy" id="1265311"/>
    <lineage>
        <taxon>Bacteria</taxon>
        <taxon>Bacillati</taxon>
        <taxon>Actinomycetota</taxon>
        <taxon>Actinomycetes</taxon>
        <taxon>Mycobacteriales</taxon>
        <taxon>Mycobacteriaceae</taxon>
        <taxon>Mycobacterium</taxon>
        <taxon>Mycobacterium avium complex (MAC)</taxon>
    </lineage>
</organism>
<dbReference type="Proteomes" id="UP000192707">
    <property type="component" value="Unassembled WGS sequence"/>
</dbReference>
<dbReference type="RefSeq" id="WP_083067235.1">
    <property type="nucleotide sequence ID" value="NZ_MVHG01000125.1"/>
</dbReference>